<evidence type="ECO:0000313" key="2">
    <source>
        <dbReference type="EMBL" id="EAY30422.1"/>
    </source>
</evidence>
<dbReference type="OrthoDB" id="1258767at2"/>
<keyword evidence="1" id="KW-0732">Signal</keyword>
<sequence length="152" mass="17711">MKHQQTINYFVFTILLTVSTLQVSAQNIVGTYRSNFPLGGFFVTTVKLHANGSFDHHVAGDMQRQHLQGTYVQKDGKVYLKVEPKKDAPVDLSTSRVHNYKLKQANGVSYHLLYHVGRKRLYAHHEKSGKRIIRKKNYAKNRRQKYYLHKLK</sequence>
<name>A1ZHF3_MICM2</name>
<dbReference type="AlphaFoldDB" id="A1ZHF3"/>
<reference evidence="2 3" key="1">
    <citation type="submission" date="2007-01" db="EMBL/GenBank/DDBJ databases">
        <authorList>
            <person name="Haygood M."/>
            <person name="Podell S."/>
            <person name="Anderson C."/>
            <person name="Hopkinson B."/>
            <person name="Roe K."/>
            <person name="Barbeau K."/>
            <person name="Gaasterland T."/>
            <person name="Ferriera S."/>
            <person name="Johnson J."/>
            <person name="Kravitz S."/>
            <person name="Beeson K."/>
            <person name="Sutton G."/>
            <person name="Rogers Y.-H."/>
            <person name="Friedman R."/>
            <person name="Frazier M."/>
            <person name="Venter J.C."/>
        </authorList>
    </citation>
    <scope>NUCLEOTIDE SEQUENCE [LARGE SCALE GENOMIC DNA]</scope>
    <source>
        <strain evidence="2 3">ATCC 23134</strain>
    </source>
</reference>
<comment type="caution">
    <text evidence="2">The sequence shown here is derived from an EMBL/GenBank/DDBJ whole genome shotgun (WGS) entry which is preliminary data.</text>
</comment>
<proteinExistence type="predicted"/>
<feature type="signal peptide" evidence="1">
    <location>
        <begin position="1"/>
        <end position="25"/>
    </location>
</feature>
<accession>A1ZHF3</accession>
<gene>
    <name evidence="2" type="ORF">M23134_08251</name>
</gene>
<dbReference type="Proteomes" id="UP000004095">
    <property type="component" value="Unassembled WGS sequence"/>
</dbReference>
<dbReference type="RefSeq" id="WP_002695448.1">
    <property type="nucleotide sequence ID" value="NZ_AAWS01000007.1"/>
</dbReference>
<dbReference type="eggNOG" id="ENOG502ZTNE">
    <property type="taxonomic scope" value="Bacteria"/>
</dbReference>
<dbReference type="EMBL" id="AAWS01000007">
    <property type="protein sequence ID" value="EAY30422.1"/>
    <property type="molecule type" value="Genomic_DNA"/>
</dbReference>
<organism evidence="2 3">
    <name type="scientific">Microscilla marina ATCC 23134</name>
    <dbReference type="NCBI Taxonomy" id="313606"/>
    <lineage>
        <taxon>Bacteria</taxon>
        <taxon>Pseudomonadati</taxon>
        <taxon>Bacteroidota</taxon>
        <taxon>Cytophagia</taxon>
        <taxon>Cytophagales</taxon>
        <taxon>Microscillaceae</taxon>
        <taxon>Microscilla</taxon>
    </lineage>
</organism>
<feature type="chain" id="PRO_5002642192" evidence="1">
    <location>
        <begin position="26"/>
        <end position="152"/>
    </location>
</feature>
<evidence type="ECO:0000256" key="1">
    <source>
        <dbReference type="SAM" id="SignalP"/>
    </source>
</evidence>
<keyword evidence="3" id="KW-1185">Reference proteome</keyword>
<protein>
    <submittedName>
        <fullName evidence="2">Uncharacterized protein</fullName>
    </submittedName>
</protein>
<evidence type="ECO:0000313" key="3">
    <source>
        <dbReference type="Proteomes" id="UP000004095"/>
    </source>
</evidence>